<dbReference type="EMBL" id="PVXQ01000023">
    <property type="protein sequence ID" value="PRR81879.1"/>
    <property type="molecule type" value="Genomic_DNA"/>
</dbReference>
<proteinExistence type="predicted"/>
<sequence length="225" mass="26281">MVSNTTLEQLQLFEHIDNNGAILLSNNNLTMDGNVHIFITNDSLNKWMLEHKDEIENKKITHYTDRLGKALDYVIQNENVKGLIIDGLVPISLYITHKDLQPLKDLVDSFCIMYACICNKIEKYETSKLMANKEIYFIGKMITFQKGDSFGVETIKRKENDIEYESIKVFLTGEHAQKFNGNNRDITKCRLYDLAWFYQGIFQIIIEPHCNYWVELKPEDIIKKC</sequence>
<dbReference type="Proteomes" id="UP000239471">
    <property type="component" value="Unassembled WGS sequence"/>
</dbReference>
<gene>
    <name evidence="1" type="ORF">CLVI_22250</name>
</gene>
<organism evidence="1 2">
    <name type="scientific">Clostridium vincentii</name>
    <dbReference type="NCBI Taxonomy" id="52704"/>
    <lineage>
        <taxon>Bacteria</taxon>
        <taxon>Bacillati</taxon>
        <taxon>Bacillota</taxon>
        <taxon>Clostridia</taxon>
        <taxon>Eubacteriales</taxon>
        <taxon>Clostridiaceae</taxon>
        <taxon>Clostridium</taxon>
    </lineage>
</organism>
<evidence type="ECO:0000313" key="2">
    <source>
        <dbReference type="Proteomes" id="UP000239471"/>
    </source>
</evidence>
<keyword evidence="2" id="KW-1185">Reference proteome</keyword>
<accession>A0A2T0BDA8</accession>
<dbReference type="RefSeq" id="WP_106060183.1">
    <property type="nucleotide sequence ID" value="NZ_PVXQ01000023.1"/>
</dbReference>
<evidence type="ECO:0000313" key="1">
    <source>
        <dbReference type="EMBL" id="PRR81879.1"/>
    </source>
</evidence>
<name>A0A2T0BDA8_9CLOT</name>
<reference evidence="1 2" key="1">
    <citation type="submission" date="2018-03" db="EMBL/GenBank/DDBJ databases">
        <title>Genome sequence of Clostridium vincentii DSM 10228.</title>
        <authorList>
            <person name="Poehlein A."/>
            <person name="Daniel R."/>
        </authorList>
    </citation>
    <scope>NUCLEOTIDE SEQUENCE [LARGE SCALE GENOMIC DNA]</scope>
    <source>
        <strain evidence="1 2">DSM 10228</strain>
    </source>
</reference>
<protein>
    <submittedName>
        <fullName evidence="1">Uncharacterized protein</fullName>
    </submittedName>
</protein>
<dbReference type="AlphaFoldDB" id="A0A2T0BDA8"/>
<dbReference type="OrthoDB" id="2219731at2"/>
<comment type="caution">
    <text evidence="1">The sequence shown here is derived from an EMBL/GenBank/DDBJ whole genome shotgun (WGS) entry which is preliminary data.</text>
</comment>